<dbReference type="InterPro" id="IPR036390">
    <property type="entry name" value="WH_DNA-bd_sf"/>
</dbReference>
<accession>A0AAJ5WPY0</accession>
<dbReference type="AlphaFoldDB" id="A0AAJ5WPY0"/>
<evidence type="ECO:0000256" key="2">
    <source>
        <dbReference type="ARBA" id="ARBA00023125"/>
    </source>
</evidence>
<feature type="domain" description="HTH hxlR-type" evidence="4">
    <location>
        <begin position="15"/>
        <end position="118"/>
    </location>
</feature>
<evidence type="ECO:0000313" key="5">
    <source>
        <dbReference type="EMBL" id="WEK35079.1"/>
    </source>
</evidence>
<keyword evidence="2" id="KW-0238">DNA-binding</keyword>
<dbReference type="InterPro" id="IPR002577">
    <property type="entry name" value="HTH_HxlR"/>
</dbReference>
<dbReference type="InterPro" id="IPR036388">
    <property type="entry name" value="WH-like_DNA-bd_sf"/>
</dbReference>
<protein>
    <submittedName>
        <fullName evidence="5">Helix-turn-helix domain-containing protein</fullName>
    </submittedName>
</protein>
<proteinExistence type="predicted"/>
<evidence type="ECO:0000313" key="6">
    <source>
        <dbReference type="Proteomes" id="UP001220610"/>
    </source>
</evidence>
<dbReference type="PANTHER" id="PTHR33204">
    <property type="entry name" value="TRANSCRIPTIONAL REGULATOR, MARR FAMILY"/>
    <property type="match status" value="1"/>
</dbReference>
<name>A0AAJ5WPY0_9BACT</name>
<evidence type="ECO:0000256" key="3">
    <source>
        <dbReference type="ARBA" id="ARBA00023163"/>
    </source>
</evidence>
<evidence type="ECO:0000256" key="1">
    <source>
        <dbReference type="ARBA" id="ARBA00023015"/>
    </source>
</evidence>
<dbReference type="Gene3D" id="1.10.10.10">
    <property type="entry name" value="Winged helix-like DNA-binding domain superfamily/Winged helix DNA-binding domain"/>
    <property type="match status" value="1"/>
</dbReference>
<evidence type="ECO:0000259" key="4">
    <source>
        <dbReference type="PROSITE" id="PS51118"/>
    </source>
</evidence>
<dbReference type="PROSITE" id="PS51118">
    <property type="entry name" value="HTH_HXLR"/>
    <property type="match status" value="1"/>
</dbReference>
<keyword evidence="3" id="KW-0804">Transcription</keyword>
<gene>
    <name evidence="5" type="ORF">P0Y53_21530</name>
</gene>
<dbReference type="Pfam" id="PF01638">
    <property type="entry name" value="HxlR"/>
    <property type="match status" value="1"/>
</dbReference>
<dbReference type="SUPFAM" id="SSF46785">
    <property type="entry name" value="Winged helix' DNA-binding domain"/>
    <property type="match status" value="1"/>
</dbReference>
<dbReference type="Proteomes" id="UP001220610">
    <property type="component" value="Chromosome"/>
</dbReference>
<organism evidence="5 6">
    <name type="scientific">Candidatus Pseudobacter hemicellulosilyticus</name>
    <dbReference type="NCBI Taxonomy" id="3121375"/>
    <lineage>
        <taxon>Bacteria</taxon>
        <taxon>Pseudomonadati</taxon>
        <taxon>Bacteroidota</taxon>
        <taxon>Chitinophagia</taxon>
        <taxon>Chitinophagales</taxon>
        <taxon>Chitinophagaceae</taxon>
        <taxon>Pseudobacter</taxon>
    </lineage>
</organism>
<reference evidence="5" key="1">
    <citation type="submission" date="2023-03" db="EMBL/GenBank/DDBJ databases">
        <title>Andean soil-derived lignocellulolytic bacterial consortium as a source of novel taxa and putative plastic-active enzymes.</title>
        <authorList>
            <person name="Diaz-Garcia L."/>
            <person name="Chuvochina M."/>
            <person name="Feuerriegel G."/>
            <person name="Bunk B."/>
            <person name="Sproer C."/>
            <person name="Streit W.R."/>
            <person name="Rodriguez L.M."/>
            <person name="Overmann J."/>
            <person name="Jimenez D.J."/>
        </authorList>
    </citation>
    <scope>NUCLEOTIDE SEQUENCE</scope>
    <source>
        <strain evidence="5">MAG 7</strain>
    </source>
</reference>
<sequence>MEPLRNRKFPDPQGCTANLRAVGDALYAIGGKWKLRIIVALTTGNKRFNELQRVVEGISARVLSNELKELELNGFIERRVDTGYPVVVEYALTAYAETLGDVLHALAEWGHMHGQKVRKKVVCPEELEAAAFGSSQKALPTPVIGQHASQ</sequence>
<keyword evidence="1" id="KW-0805">Transcription regulation</keyword>
<dbReference type="EMBL" id="CP119311">
    <property type="protein sequence ID" value="WEK35079.1"/>
    <property type="molecule type" value="Genomic_DNA"/>
</dbReference>
<dbReference type="GO" id="GO:0003677">
    <property type="term" value="F:DNA binding"/>
    <property type="evidence" value="ECO:0007669"/>
    <property type="project" value="UniProtKB-KW"/>
</dbReference>